<gene>
    <name evidence="10" type="primary">metK</name>
    <name evidence="16" type="ordered locus">Msip34_0176</name>
</gene>
<feature type="binding site" description="in other chain" evidence="10">
    <location>
        <begin position="232"/>
        <end position="233"/>
    </location>
    <ligand>
        <name>ATP</name>
        <dbReference type="ChEBI" id="CHEBI:30616"/>
        <note>ligand shared between two neighboring subunits</note>
    </ligand>
</feature>
<dbReference type="GO" id="GO:0000287">
    <property type="term" value="F:magnesium ion binding"/>
    <property type="evidence" value="ECO:0007669"/>
    <property type="project" value="UniProtKB-UniRule"/>
</dbReference>
<dbReference type="GO" id="GO:0006556">
    <property type="term" value="P:S-adenosylmethionine biosynthetic process"/>
    <property type="evidence" value="ECO:0007669"/>
    <property type="project" value="UniProtKB-UniRule"/>
</dbReference>
<dbReference type="KEGG" id="mei:Msip34_0176"/>
<dbReference type="GO" id="GO:0004478">
    <property type="term" value="F:methionine adenosyltransferase activity"/>
    <property type="evidence" value="ECO:0007669"/>
    <property type="project" value="UniProtKB-UniRule"/>
</dbReference>
<dbReference type="eggNOG" id="COG0192">
    <property type="taxonomic scope" value="Bacteria"/>
</dbReference>
<keyword evidence="8 10" id="KW-0460">Magnesium</keyword>
<dbReference type="NCBIfam" id="TIGR01034">
    <property type="entry name" value="metK"/>
    <property type="match status" value="1"/>
</dbReference>
<feature type="binding site" description="in other chain" evidence="10">
    <location>
        <begin position="166"/>
        <end position="168"/>
    </location>
    <ligand>
        <name>ATP</name>
        <dbReference type="ChEBI" id="CHEBI:30616"/>
        <note>ligand shared between two neighboring subunits</note>
    </ligand>
</feature>
<feature type="domain" description="S-adenosylmethionine synthetase C-terminal" evidence="15">
    <location>
        <begin position="235"/>
        <end position="373"/>
    </location>
</feature>
<dbReference type="STRING" id="582744.Msip34_0176"/>
<dbReference type="AlphaFoldDB" id="C6X8F5"/>
<keyword evidence="3 10" id="KW-0554">One-carbon metabolism</keyword>
<protein>
    <recommendedName>
        <fullName evidence="10">S-adenosylmethionine synthase</fullName>
        <shortName evidence="10">AdoMet synthase</shortName>
        <ecNumber evidence="10">2.5.1.6</ecNumber>
    </recommendedName>
    <alternativeName>
        <fullName evidence="10">MAT</fullName>
    </alternativeName>
    <alternativeName>
        <fullName evidence="10">Methionine adenosyltransferase</fullName>
    </alternativeName>
</protein>
<keyword evidence="6 10" id="KW-0547">Nucleotide-binding</keyword>
<dbReference type="Gene3D" id="3.30.300.10">
    <property type="match status" value="3"/>
</dbReference>
<evidence type="ECO:0000256" key="9">
    <source>
        <dbReference type="ARBA" id="ARBA00022958"/>
    </source>
</evidence>
<feature type="binding site" description="in other chain" evidence="10">
    <location>
        <position position="99"/>
    </location>
    <ligand>
        <name>L-methionine</name>
        <dbReference type="ChEBI" id="CHEBI:57844"/>
        <note>ligand shared between two neighboring subunits</note>
    </ligand>
</feature>
<evidence type="ECO:0000256" key="3">
    <source>
        <dbReference type="ARBA" id="ARBA00022563"/>
    </source>
</evidence>
<dbReference type="Pfam" id="PF02773">
    <property type="entry name" value="S-AdoMet_synt_C"/>
    <property type="match status" value="1"/>
</dbReference>
<dbReference type="UniPathway" id="UPA00315">
    <property type="reaction ID" value="UER00080"/>
</dbReference>
<evidence type="ECO:0000259" key="15">
    <source>
        <dbReference type="Pfam" id="PF02773"/>
    </source>
</evidence>
<dbReference type="InterPro" id="IPR022629">
    <property type="entry name" value="S-AdoMet_synt_central"/>
</dbReference>
<dbReference type="EC" id="2.5.1.6" evidence="10"/>
<feature type="domain" description="S-adenosylmethionine synthetase N-terminal" evidence="13">
    <location>
        <begin position="4"/>
        <end position="101"/>
    </location>
</feature>
<feature type="binding site" description="in other chain" evidence="10">
    <location>
        <position position="15"/>
    </location>
    <ligand>
        <name>ATP</name>
        <dbReference type="ChEBI" id="CHEBI:30616"/>
        <note>ligand shared between two neighboring subunits</note>
    </ligand>
</feature>
<dbReference type="PROSITE" id="PS00376">
    <property type="entry name" value="ADOMET_SYNTHASE_1"/>
    <property type="match status" value="1"/>
</dbReference>
<feature type="binding site" evidence="10">
    <location>
        <position position="241"/>
    </location>
    <ligand>
        <name>ATP</name>
        <dbReference type="ChEBI" id="CHEBI:30616"/>
        <note>ligand shared between two neighboring subunits</note>
    </ligand>
</feature>
<keyword evidence="7 10" id="KW-0067">ATP-binding</keyword>
<evidence type="ECO:0000256" key="8">
    <source>
        <dbReference type="ARBA" id="ARBA00022842"/>
    </source>
</evidence>
<dbReference type="FunFam" id="3.30.300.10:FF:000004">
    <property type="entry name" value="S-adenosylmethionine synthase"/>
    <property type="match status" value="1"/>
</dbReference>
<keyword evidence="17" id="KW-1185">Reference proteome</keyword>
<dbReference type="InterPro" id="IPR022631">
    <property type="entry name" value="ADOMET_SYNTHASE_CS"/>
</dbReference>
<organism evidence="16 17">
    <name type="scientific">Methylovorus glucosotrophus (strain SIP3-4)</name>
    <dbReference type="NCBI Taxonomy" id="582744"/>
    <lineage>
        <taxon>Bacteria</taxon>
        <taxon>Pseudomonadati</taxon>
        <taxon>Pseudomonadota</taxon>
        <taxon>Betaproteobacteria</taxon>
        <taxon>Nitrosomonadales</taxon>
        <taxon>Methylophilaceae</taxon>
        <taxon>Methylovorus</taxon>
    </lineage>
</organism>
<comment type="catalytic activity">
    <reaction evidence="10">
        <text>L-methionine + ATP + H2O = S-adenosyl-L-methionine + phosphate + diphosphate</text>
        <dbReference type="Rhea" id="RHEA:21080"/>
        <dbReference type="ChEBI" id="CHEBI:15377"/>
        <dbReference type="ChEBI" id="CHEBI:30616"/>
        <dbReference type="ChEBI" id="CHEBI:33019"/>
        <dbReference type="ChEBI" id="CHEBI:43474"/>
        <dbReference type="ChEBI" id="CHEBI:57844"/>
        <dbReference type="ChEBI" id="CHEBI:59789"/>
        <dbReference type="EC" id="2.5.1.6"/>
    </reaction>
</comment>
<feature type="binding site" evidence="10">
    <location>
        <position position="43"/>
    </location>
    <ligand>
        <name>K(+)</name>
        <dbReference type="ChEBI" id="CHEBI:29103"/>
    </ligand>
</feature>
<dbReference type="GO" id="GO:0005524">
    <property type="term" value="F:ATP binding"/>
    <property type="evidence" value="ECO:0007669"/>
    <property type="project" value="UniProtKB-UniRule"/>
</dbReference>
<dbReference type="EMBL" id="CP001674">
    <property type="protein sequence ID" value="ACT49425.1"/>
    <property type="molecule type" value="Genomic_DNA"/>
</dbReference>
<feature type="binding site" description="in other chain" evidence="10">
    <location>
        <begin position="247"/>
        <end position="248"/>
    </location>
    <ligand>
        <name>ATP</name>
        <dbReference type="ChEBI" id="CHEBI:30616"/>
        <note>ligand shared between two neighboring subunits</note>
    </ligand>
</feature>
<evidence type="ECO:0000259" key="14">
    <source>
        <dbReference type="Pfam" id="PF02772"/>
    </source>
</evidence>
<keyword evidence="9 10" id="KW-0630">Potassium</keyword>
<dbReference type="GO" id="GO:0006730">
    <property type="term" value="P:one-carbon metabolic process"/>
    <property type="evidence" value="ECO:0007669"/>
    <property type="project" value="UniProtKB-KW"/>
</dbReference>
<comment type="cofactor">
    <cofactor evidence="10">
        <name>Mg(2+)</name>
        <dbReference type="ChEBI" id="CHEBI:18420"/>
    </cofactor>
    <text evidence="10">Binds 2 divalent ions per subunit.</text>
</comment>
<evidence type="ECO:0000256" key="11">
    <source>
        <dbReference type="RuleBase" id="RU000542"/>
    </source>
</evidence>
<keyword evidence="10" id="KW-0963">Cytoplasm</keyword>
<evidence type="ECO:0000256" key="7">
    <source>
        <dbReference type="ARBA" id="ARBA00022840"/>
    </source>
</evidence>
<comment type="subunit">
    <text evidence="10">Homotetramer; dimer of dimers.</text>
</comment>
<keyword evidence="4 10" id="KW-0808">Transferase</keyword>
<dbReference type="CDD" id="cd18079">
    <property type="entry name" value="S-AdoMet_synt"/>
    <property type="match status" value="1"/>
</dbReference>
<evidence type="ECO:0000256" key="12">
    <source>
        <dbReference type="RuleBase" id="RU004462"/>
    </source>
</evidence>
<dbReference type="PIRSF" id="PIRSF000497">
    <property type="entry name" value="MAT"/>
    <property type="match status" value="1"/>
</dbReference>
<dbReference type="PANTHER" id="PTHR11964">
    <property type="entry name" value="S-ADENOSYLMETHIONINE SYNTHETASE"/>
    <property type="match status" value="1"/>
</dbReference>
<name>C6X8F5_METGS</name>
<reference evidence="16 17" key="2">
    <citation type="journal article" date="2011" name="J. Bacteriol.">
        <title>Genomes of three methylotrophs from a single niche uncover genetic and metabolic divergence of Methylophilaceae.</title>
        <authorList>
            <person name="Lapidus A."/>
            <person name="Clum A."/>
            <person name="Labutti K."/>
            <person name="Kaluzhnaya M.G."/>
            <person name="Lim S."/>
            <person name="Beck D.A."/>
            <person name="Glavina Del Rio T."/>
            <person name="Nolan M."/>
            <person name="Mavromatis K."/>
            <person name="Huntemann M."/>
            <person name="Lucas S."/>
            <person name="Lidstrom M.E."/>
            <person name="Ivanova N."/>
            <person name="Chistoserdova L."/>
        </authorList>
    </citation>
    <scope>NUCLEOTIDE SEQUENCE [LARGE SCALE GENOMIC DNA]</scope>
    <source>
        <strain evidence="16 17">SIP3-4</strain>
    </source>
</reference>
<dbReference type="OrthoDB" id="9801686at2"/>
<evidence type="ECO:0000256" key="2">
    <source>
        <dbReference type="ARBA" id="ARBA00009685"/>
    </source>
</evidence>
<dbReference type="InterPro" id="IPR022628">
    <property type="entry name" value="S-AdoMet_synt_N"/>
</dbReference>
<feature type="binding site" evidence="10">
    <location>
        <position position="264"/>
    </location>
    <ligand>
        <name>ATP</name>
        <dbReference type="ChEBI" id="CHEBI:30616"/>
        <note>ligand shared between two neighboring subunits</note>
    </ligand>
</feature>
<evidence type="ECO:0000259" key="13">
    <source>
        <dbReference type="Pfam" id="PF00438"/>
    </source>
</evidence>
<comment type="cofactor">
    <cofactor evidence="10">
        <name>K(+)</name>
        <dbReference type="ChEBI" id="CHEBI:29103"/>
    </cofactor>
    <text evidence="10">Binds 1 potassium ion per subunit.</text>
</comment>
<feature type="binding site" evidence="10">
    <location>
        <position position="17"/>
    </location>
    <ligand>
        <name>Mg(2+)</name>
        <dbReference type="ChEBI" id="CHEBI:18420"/>
    </ligand>
</feature>
<sequence>MSEYLFTSESVSEGHPDKVADQISDSILDAILEQDPTARVAAETLTNTGLVVLAGEITTSANVDYIKVARETIKRIGYDNTDYGIDYKGCAVLVAYDKQSPDIAQGVDNANDDPLDQGAGDQGLMFGYACDETPQLMPLPIWLSHRLMERQSQLRKDGRLPWLRPDAKSQVTVQYVDGKPHKIDTVLISTQHAPEKSLDEIREAVIEEIIKPTLPAELIKGEIKFLVNPTGRFVIGGPQGDCGLTGRKIIVDTYGGAAPHGGGAFSGKDPSKVDRSAAYAGRYVAKNIVAAGLASRCLVQVSYAIGVARPTSVMVETYGTGKVPNEVLTQLVLDHFDLRPKGIVKMLDLLRPIYAKTAAYGHFGRDEPEFSWESVDKAAALRAAV</sequence>
<dbReference type="HAMAP" id="MF_00086">
    <property type="entry name" value="S_AdoMet_synth1"/>
    <property type="match status" value="1"/>
</dbReference>
<evidence type="ECO:0000256" key="6">
    <source>
        <dbReference type="ARBA" id="ARBA00022741"/>
    </source>
</evidence>
<comment type="subcellular location">
    <subcellularLocation>
        <location evidence="10 11">Cytoplasm</location>
    </subcellularLocation>
</comment>
<dbReference type="RefSeq" id="WP_013441002.1">
    <property type="nucleotide sequence ID" value="NC_012969.1"/>
</dbReference>
<accession>C6X8F5</accession>
<proteinExistence type="inferred from homology"/>
<dbReference type="InterPro" id="IPR022630">
    <property type="entry name" value="S-AdoMet_synt_C"/>
</dbReference>
<dbReference type="InterPro" id="IPR002133">
    <property type="entry name" value="S-AdoMet_synthetase"/>
</dbReference>
<feature type="binding site" description="in other chain" evidence="10">
    <location>
        <position position="56"/>
    </location>
    <ligand>
        <name>L-methionine</name>
        <dbReference type="ChEBI" id="CHEBI:57844"/>
        <note>ligand shared between two neighboring subunits</note>
    </ligand>
</feature>
<evidence type="ECO:0000313" key="16">
    <source>
        <dbReference type="EMBL" id="ACT49425.1"/>
    </source>
</evidence>
<comment type="function">
    <text evidence="10">Catalyzes the formation of S-adenosylmethionine (AdoMet) from methionine and ATP. The overall synthetic reaction is composed of two sequential steps, AdoMet formation and the subsequent tripolyphosphate hydrolysis which occurs prior to release of AdoMet from the enzyme.</text>
</comment>
<feature type="binding site" description="in other chain" evidence="10">
    <location>
        <position position="272"/>
    </location>
    <ligand>
        <name>L-methionine</name>
        <dbReference type="ChEBI" id="CHEBI:57844"/>
        <note>ligand shared between two neighboring subunits</note>
    </ligand>
</feature>
<evidence type="ECO:0000256" key="1">
    <source>
        <dbReference type="ARBA" id="ARBA00005224"/>
    </source>
</evidence>
<comment type="pathway">
    <text evidence="1 10">Amino-acid biosynthesis; S-adenosyl-L-methionine biosynthesis; S-adenosyl-L-methionine from L-methionine: step 1/1.</text>
</comment>
<dbReference type="FunFam" id="3.30.300.10:FF:000003">
    <property type="entry name" value="S-adenosylmethionine synthase"/>
    <property type="match status" value="1"/>
</dbReference>
<keyword evidence="5 10" id="KW-0479">Metal-binding</keyword>
<dbReference type="Proteomes" id="UP000002743">
    <property type="component" value="Chromosome"/>
</dbReference>
<dbReference type="Pfam" id="PF02772">
    <property type="entry name" value="S-AdoMet_synt_M"/>
    <property type="match status" value="1"/>
</dbReference>
<evidence type="ECO:0000256" key="4">
    <source>
        <dbReference type="ARBA" id="ARBA00022679"/>
    </source>
</evidence>
<dbReference type="SUPFAM" id="SSF55973">
    <property type="entry name" value="S-adenosylmethionine synthetase"/>
    <property type="match status" value="3"/>
</dbReference>
<feature type="region of interest" description="Flexible loop" evidence="10">
    <location>
        <begin position="99"/>
        <end position="109"/>
    </location>
</feature>
<evidence type="ECO:0000256" key="10">
    <source>
        <dbReference type="HAMAP-Rule" id="MF_00086"/>
    </source>
</evidence>
<evidence type="ECO:0000313" key="17">
    <source>
        <dbReference type="Proteomes" id="UP000002743"/>
    </source>
</evidence>
<evidence type="ECO:0000256" key="5">
    <source>
        <dbReference type="ARBA" id="ARBA00022723"/>
    </source>
</evidence>
<feature type="binding site" evidence="10">
    <location>
        <position position="241"/>
    </location>
    <ligand>
        <name>L-methionine</name>
        <dbReference type="ChEBI" id="CHEBI:57844"/>
        <note>ligand shared between two neighboring subunits</note>
    </ligand>
</feature>
<dbReference type="Pfam" id="PF00438">
    <property type="entry name" value="S-AdoMet_synt_N"/>
    <property type="match status" value="1"/>
</dbReference>
<reference evidence="17" key="1">
    <citation type="submission" date="2009-07" db="EMBL/GenBank/DDBJ databases">
        <title>Complete sequence of chromosome of Methylovorus sp. SIP3-4.</title>
        <authorList>
            <person name="Lucas S."/>
            <person name="Copeland A."/>
            <person name="Lapidus A."/>
            <person name="Glavina del Rio T."/>
            <person name="Tice H."/>
            <person name="Bruce D."/>
            <person name="Goodwin L."/>
            <person name="Pitluck S."/>
            <person name="Clum A."/>
            <person name="Larimer F."/>
            <person name="Land M."/>
            <person name="Hauser L."/>
            <person name="Kyrpides N."/>
            <person name="Mikhailova N."/>
            <person name="Kayluzhnaya M."/>
            <person name="Chistoserdova L."/>
        </authorList>
    </citation>
    <scope>NUCLEOTIDE SEQUENCE [LARGE SCALE GENOMIC DNA]</scope>
    <source>
        <strain evidence="17">SIP3-4</strain>
    </source>
</reference>
<comment type="similarity">
    <text evidence="2 10 12">Belongs to the AdoMet synthase family.</text>
</comment>
<dbReference type="PROSITE" id="PS00377">
    <property type="entry name" value="ADOMET_SYNTHASE_2"/>
    <property type="match status" value="1"/>
</dbReference>
<dbReference type="InterPro" id="IPR022636">
    <property type="entry name" value="S-AdoMet_synthetase_sfam"/>
</dbReference>
<feature type="binding site" evidence="10">
    <location>
        <position position="268"/>
    </location>
    <ligand>
        <name>ATP</name>
        <dbReference type="ChEBI" id="CHEBI:30616"/>
        <note>ligand shared between two neighboring subunits</note>
    </ligand>
</feature>
<dbReference type="HOGENOM" id="CLU_041802_1_1_4"/>
<feature type="domain" description="S-adenosylmethionine synthetase central" evidence="14">
    <location>
        <begin position="116"/>
        <end position="233"/>
    </location>
</feature>
<dbReference type="GO" id="GO:0005737">
    <property type="term" value="C:cytoplasm"/>
    <property type="evidence" value="ECO:0007669"/>
    <property type="project" value="UniProtKB-SubCell"/>
</dbReference>